<dbReference type="PROSITE" id="PS51257">
    <property type="entry name" value="PROKAR_LIPOPROTEIN"/>
    <property type="match status" value="1"/>
</dbReference>
<dbReference type="KEGG" id="abs:AZOBR_100107"/>
<dbReference type="Pfam" id="PF13473">
    <property type="entry name" value="Cupredoxin_1"/>
    <property type="match status" value="1"/>
</dbReference>
<evidence type="ECO:0000256" key="2">
    <source>
        <dbReference type="ARBA" id="ARBA00023008"/>
    </source>
</evidence>
<dbReference type="PANTHER" id="PTHR38439">
    <property type="entry name" value="AURACYANIN-B"/>
    <property type="match status" value="1"/>
</dbReference>
<organism evidence="4 5">
    <name type="scientific">Azospirillum baldaniorum</name>
    <dbReference type="NCBI Taxonomy" id="1064539"/>
    <lineage>
        <taxon>Bacteria</taxon>
        <taxon>Pseudomonadati</taxon>
        <taxon>Pseudomonadota</taxon>
        <taxon>Alphaproteobacteria</taxon>
        <taxon>Rhodospirillales</taxon>
        <taxon>Azospirillaceae</taxon>
        <taxon>Azospirillum</taxon>
    </lineage>
</organism>
<dbReference type="RefSeq" id="WP_014239991.1">
    <property type="nucleotide sequence ID" value="NC_016617.1"/>
</dbReference>
<dbReference type="AlphaFoldDB" id="A0A9P1JQ96"/>
<accession>A0A9P1JQ96</accession>
<evidence type="ECO:0000259" key="3">
    <source>
        <dbReference type="Pfam" id="PF13473"/>
    </source>
</evidence>
<feature type="domain" description="EfeO-type cupredoxin-like" evidence="3">
    <location>
        <begin position="52"/>
        <end position="162"/>
    </location>
</feature>
<name>A0A9P1JQ96_9PROT</name>
<evidence type="ECO:0000256" key="1">
    <source>
        <dbReference type="ARBA" id="ARBA00022723"/>
    </source>
</evidence>
<dbReference type="InterPro" id="IPR028096">
    <property type="entry name" value="EfeO_Cupredoxin"/>
</dbReference>
<keyword evidence="1" id="KW-0479">Metal-binding</keyword>
<reference evidence="4 5" key="1">
    <citation type="journal article" date="2011" name="PLoS Genet.">
        <title>Azospirillum genomes reveal transition of bacteria from aquatic to terrestrial environments.</title>
        <authorList>
            <person name="Wisniewski-Dye F."/>
            <person name="Borziak K."/>
            <person name="Khalsa-Moyers G."/>
            <person name="Alexandre G."/>
            <person name="Sukharnikov L.O."/>
            <person name="Wuichet K."/>
            <person name="Hurst G.B."/>
            <person name="McDonald W.H."/>
            <person name="Robertson J.S."/>
            <person name="Barbe V."/>
            <person name="Calteau A."/>
            <person name="Rouy Z."/>
            <person name="Mangenot S."/>
            <person name="Prigent-Combaret C."/>
            <person name="Normand P."/>
            <person name="Boyer M."/>
            <person name="Siguier P."/>
            <person name="Dessaux Y."/>
            <person name="Elmerich C."/>
            <person name="Condemine G."/>
            <person name="Krishnen G."/>
            <person name="Kennedy I."/>
            <person name="Paterson A.H."/>
            <person name="Gonzalez V."/>
            <person name="Mavingui P."/>
            <person name="Zhulin I.B."/>
        </authorList>
    </citation>
    <scope>NUCLEOTIDE SEQUENCE [LARGE SCALE GENOMIC DNA]</scope>
    <source>
        <strain evidence="4 5">Sp245</strain>
    </source>
</reference>
<dbReference type="SUPFAM" id="SSF49503">
    <property type="entry name" value="Cupredoxins"/>
    <property type="match status" value="1"/>
</dbReference>
<dbReference type="InterPro" id="IPR050845">
    <property type="entry name" value="Cu-binding_ET"/>
</dbReference>
<protein>
    <recommendedName>
        <fullName evidence="3">EfeO-type cupredoxin-like domain-containing protein</fullName>
    </recommendedName>
</protein>
<gene>
    <name evidence="4" type="ORF">AZOBR_100107</name>
</gene>
<dbReference type="Proteomes" id="UP000007319">
    <property type="component" value="Chromosome"/>
</dbReference>
<dbReference type="PANTHER" id="PTHR38439:SF3">
    <property type="entry name" value="COPPER-RESISTANT CUPROPROTEIN COPI"/>
    <property type="match status" value="1"/>
</dbReference>
<keyword evidence="2" id="KW-0186">Copper</keyword>
<sequence>MIQRPATLLTPPILALTLFLLTGCGAGTDLAQRPPPGYVGDVAARVSAVDWAQARPVTVQLDEFRFQPDRLAFERGTPYRLTLENRGTVAHTFTSEGFFKAIAVRRVTTAQGAVETPALVNLEIPAGQADVVEFVPVEAGTYDLACHEPLHSSFGMTGTITVR</sequence>
<evidence type="ECO:0000313" key="5">
    <source>
        <dbReference type="Proteomes" id="UP000007319"/>
    </source>
</evidence>
<dbReference type="GO" id="GO:0046872">
    <property type="term" value="F:metal ion binding"/>
    <property type="evidence" value="ECO:0007669"/>
    <property type="project" value="UniProtKB-KW"/>
</dbReference>
<dbReference type="Gene3D" id="2.60.40.420">
    <property type="entry name" value="Cupredoxins - blue copper proteins"/>
    <property type="match status" value="1"/>
</dbReference>
<evidence type="ECO:0000313" key="4">
    <source>
        <dbReference type="EMBL" id="CCC97721.1"/>
    </source>
</evidence>
<dbReference type="InterPro" id="IPR008972">
    <property type="entry name" value="Cupredoxin"/>
</dbReference>
<keyword evidence="5" id="KW-1185">Reference proteome</keyword>
<proteinExistence type="predicted"/>
<dbReference type="EMBL" id="HE577327">
    <property type="protein sequence ID" value="CCC97721.1"/>
    <property type="molecule type" value="Genomic_DNA"/>
</dbReference>